<gene>
    <name evidence="1" type="ORF">FHS88_001523</name>
</gene>
<evidence type="ECO:0000313" key="1">
    <source>
        <dbReference type="EMBL" id="MBB5689398.1"/>
    </source>
</evidence>
<dbReference type="Pfam" id="PF05159">
    <property type="entry name" value="Capsule_synth"/>
    <property type="match status" value="1"/>
</dbReference>
<dbReference type="EMBL" id="JACIJE010000003">
    <property type="protein sequence ID" value="MBB5689398.1"/>
    <property type="molecule type" value="Genomic_DNA"/>
</dbReference>
<keyword evidence="2" id="KW-1185">Reference proteome</keyword>
<dbReference type="Proteomes" id="UP000562254">
    <property type="component" value="Unassembled WGS sequence"/>
</dbReference>
<reference evidence="1 2" key="1">
    <citation type="submission" date="2020-08" db="EMBL/GenBank/DDBJ databases">
        <title>Genomic Encyclopedia of Type Strains, Phase IV (KMG-IV): sequencing the most valuable type-strain genomes for metagenomic binning, comparative biology and taxonomic classification.</title>
        <authorList>
            <person name="Goeker M."/>
        </authorList>
    </citation>
    <scope>NUCLEOTIDE SEQUENCE [LARGE SCALE GENOMIC DNA]</scope>
    <source>
        <strain evidence="1 2">DSM 25895</strain>
    </source>
</reference>
<proteinExistence type="predicted"/>
<sequence>MPLQLEGDFQLRLHSDFAGLGEAIRLVLRSFAAHAPAEALLALKGHPLDNGLTDWGRLARREAEALGVAGRLLWLPELPFGPVLAPAAGVVTINSTAGLQALREGKPVVVLGRAHYDMPGLTFQGGLDRFWTAAAPPDPALVDALRRVLAAHCLIRGGFFSEAGIAEAVANAVARLEAAAPDLARLAAE</sequence>
<accession>A0A840XLJ3</accession>
<comment type="caution">
    <text evidence="1">The sequence shown here is derived from an EMBL/GenBank/DDBJ whole genome shotgun (WGS) entry which is preliminary data.</text>
</comment>
<dbReference type="AlphaFoldDB" id="A0A840XLJ3"/>
<dbReference type="GO" id="GO:0000271">
    <property type="term" value="P:polysaccharide biosynthetic process"/>
    <property type="evidence" value="ECO:0007669"/>
    <property type="project" value="InterPro"/>
</dbReference>
<dbReference type="InterPro" id="IPR007833">
    <property type="entry name" value="Capsule_polysaccharide_synth"/>
</dbReference>
<name>A0A840XLJ3_9PROT</name>
<dbReference type="GO" id="GO:0015774">
    <property type="term" value="P:polysaccharide transport"/>
    <property type="evidence" value="ECO:0007669"/>
    <property type="project" value="InterPro"/>
</dbReference>
<protein>
    <submittedName>
        <fullName evidence="1">Capsule polysaccharide modification protein KpsS</fullName>
    </submittedName>
</protein>
<organism evidence="1 2">
    <name type="scientific">Neoroseomonas alkaliterrae</name>
    <dbReference type="NCBI Taxonomy" id="1452450"/>
    <lineage>
        <taxon>Bacteria</taxon>
        <taxon>Pseudomonadati</taxon>
        <taxon>Pseudomonadota</taxon>
        <taxon>Alphaproteobacteria</taxon>
        <taxon>Acetobacterales</taxon>
        <taxon>Acetobacteraceae</taxon>
        <taxon>Neoroseomonas</taxon>
    </lineage>
</organism>
<evidence type="ECO:0000313" key="2">
    <source>
        <dbReference type="Proteomes" id="UP000562254"/>
    </source>
</evidence>